<dbReference type="Gene3D" id="3.30.565.10">
    <property type="entry name" value="Histidine kinase-like ATPase, C-terminal domain"/>
    <property type="match status" value="1"/>
</dbReference>
<dbReference type="InterPro" id="IPR003594">
    <property type="entry name" value="HATPase_dom"/>
</dbReference>
<comment type="catalytic activity">
    <reaction evidence="1">
        <text>ATP + protein L-histidine = ADP + protein N-phospho-L-histidine.</text>
        <dbReference type="EC" id="2.7.13.3"/>
    </reaction>
</comment>
<dbReference type="InterPro" id="IPR005467">
    <property type="entry name" value="His_kinase_dom"/>
</dbReference>
<keyword evidence="6" id="KW-0418">Kinase</keyword>
<dbReference type="SUPFAM" id="SSF47384">
    <property type="entry name" value="Homodimeric domain of signal transducing histidine kinase"/>
    <property type="match status" value="1"/>
</dbReference>
<dbReference type="SMART" id="SM00388">
    <property type="entry name" value="HisKA"/>
    <property type="match status" value="1"/>
</dbReference>
<dbReference type="PRINTS" id="PR00344">
    <property type="entry name" value="BCTRLSENSOR"/>
</dbReference>
<keyword evidence="5 12" id="KW-0808">Transferase</keyword>
<dbReference type="SUPFAM" id="SSF55785">
    <property type="entry name" value="PYP-like sensor domain (PAS domain)"/>
    <property type="match status" value="1"/>
</dbReference>
<evidence type="ECO:0000313" key="12">
    <source>
        <dbReference type="EMBL" id="WWD84580.1"/>
    </source>
</evidence>
<dbReference type="InterPro" id="IPR036890">
    <property type="entry name" value="HATPase_C_sf"/>
</dbReference>
<dbReference type="CDD" id="cd00082">
    <property type="entry name" value="HisKA"/>
    <property type="match status" value="1"/>
</dbReference>
<keyword evidence="4" id="KW-0597">Phosphoprotein</keyword>
<dbReference type="RefSeq" id="WP_018589843.1">
    <property type="nucleotide sequence ID" value="NZ_CP117523.1"/>
</dbReference>
<feature type="domain" description="Histidine kinase" evidence="10">
    <location>
        <begin position="209"/>
        <end position="426"/>
    </location>
</feature>
<dbReference type="SUPFAM" id="SSF158472">
    <property type="entry name" value="HAMP domain-like"/>
    <property type="match status" value="1"/>
</dbReference>
<dbReference type="Gene3D" id="6.10.340.10">
    <property type="match status" value="1"/>
</dbReference>
<dbReference type="Gene3D" id="1.10.287.130">
    <property type="match status" value="1"/>
</dbReference>
<dbReference type="PANTHER" id="PTHR45453:SF1">
    <property type="entry name" value="PHOSPHATE REGULON SENSOR PROTEIN PHOR"/>
    <property type="match status" value="1"/>
</dbReference>
<keyword evidence="13" id="KW-1185">Reference proteome</keyword>
<dbReference type="SMART" id="SM00091">
    <property type="entry name" value="PAS"/>
    <property type="match status" value="1"/>
</dbReference>
<dbReference type="EC" id="2.7.13.3" evidence="3"/>
<dbReference type="InterPro" id="IPR003661">
    <property type="entry name" value="HisK_dim/P_dom"/>
</dbReference>
<dbReference type="Pfam" id="PF00512">
    <property type="entry name" value="HisKA"/>
    <property type="match status" value="1"/>
</dbReference>
<keyword evidence="9" id="KW-0812">Transmembrane</keyword>
<dbReference type="InterPro" id="IPR000014">
    <property type="entry name" value="PAS"/>
</dbReference>
<dbReference type="InterPro" id="IPR004358">
    <property type="entry name" value="Sig_transdc_His_kin-like_C"/>
</dbReference>
<keyword evidence="8 9" id="KW-0472">Membrane</keyword>
<evidence type="ECO:0000256" key="8">
    <source>
        <dbReference type="ARBA" id="ARBA00023136"/>
    </source>
</evidence>
<accession>A0ABZ2EX85</accession>
<evidence type="ECO:0000256" key="1">
    <source>
        <dbReference type="ARBA" id="ARBA00000085"/>
    </source>
</evidence>
<dbReference type="GO" id="GO:0004673">
    <property type="term" value="F:protein histidine kinase activity"/>
    <property type="evidence" value="ECO:0007669"/>
    <property type="project" value="UniProtKB-EC"/>
</dbReference>
<evidence type="ECO:0000256" key="7">
    <source>
        <dbReference type="ARBA" id="ARBA00023012"/>
    </source>
</evidence>
<evidence type="ECO:0000256" key="9">
    <source>
        <dbReference type="SAM" id="Phobius"/>
    </source>
</evidence>
<feature type="transmembrane region" description="Helical" evidence="9">
    <location>
        <begin position="6"/>
        <end position="25"/>
    </location>
</feature>
<dbReference type="Pfam" id="PF02518">
    <property type="entry name" value="HATPase_c"/>
    <property type="match status" value="1"/>
</dbReference>
<evidence type="ECO:0000256" key="2">
    <source>
        <dbReference type="ARBA" id="ARBA00004370"/>
    </source>
</evidence>
<dbReference type="CDD" id="cd16922">
    <property type="entry name" value="HATPase_EvgS-ArcB-TorS-like"/>
    <property type="match status" value="1"/>
</dbReference>
<protein>
    <recommendedName>
        <fullName evidence="3">histidine kinase</fullName>
        <ecNumber evidence="3">2.7.13.3</ecNumber>
    </recommendedName>
</protein>
<dbReference type="SMART" id="SM00387">
    <property type="entry name" value="HATPase_c"/>
    <property type="match status" value="1"/>
</dbReference>
<dbReference type="CDD" id="cd06225">
    <property type="entry name" value="HAMP"/>
    <property type="match status" value="1"/>
</dbReference>
<keyword evidence="7" id="KW-0902">Two-component regulatory system</keyword>
<evidence type="ECO:0000259" key="10">
    <source>
        <dbReference type="PROSITE" id="PS50109"/>
    </source>
</evidence>
<sequence>MEPIGGIYFFIMLLACSVAILLYRYTITIRRFLKSFIKLSKKVSNKEFHSRLQTSARGELGELTRNFNFMMETMENTIEEVEYKHLQLTSVLKSISHGIIVIDIDGNIILINDEARRMIKSKCNGKEDGKNLKQVINVDDILRGVERYIGSKENHSNNITLDDEIVYRIKIDPVYLQNSKNAIIGSIINIEDITEIVKLENMRRDFVANVSHELKTPLTSINGFVETLIMNEDLPVNKRNRFLAIIQKESDRLKRLIEDILLLSSIESKNNLVMENIILYDVFKEVYEMINYIASSKKIDLQYNFEDKEVVAQAYGDYLKQLLLNLIDNAIKYTPEGGRVTVNQFTKNDEIVIEVIDNGVGIPKEDQSKIFQRFYRVDKARSRSVGGTGLGLAITKHIVHSLKGSIGLESELGEGSKFIVKLPKKIS</sequence>
<name>A0ABZ2EX85_9FIRM</name>
<evidence type="ECO:0000259" key="11">
    <source>
        <dbReference type="PROSITE" id="PS50885"/>
    </source>
</evidence>
<evidence type="ECO:0000256" key="5">
    <source>
        <dbReference type="ARBA" id="ARBA00022679"/>
    </source>
</evidence>
<dbReference type="SUPFAM" id="SSF55874">
    <property type="entry name" value="ATPase domain of HSP90 chaperone/DNA topoisomerase II/histidine kinase"/>
    <property type="match status" value="1"/>
</dbReference>
<gene>
    <name evidence="12" type="primary">phoR</name>
    <name evidence="12" type="ORF">TEGL_30140</name>
</gene>
<organism evidence="12 13">
    <name type="scientific">Terrisporobacter glycolicus ATCC 14880 = DSM 1288</name>
    <dbReference type="NCBI Taxonomy" id="1121315"/>
    <lineage>
        <taxon>Bacteria</taxon>
        <taxon>Bacillati</taxon>
        <taxon>Bacillota</taxon>
        <taxon>Clostridia</taxon>
        <taxon>Peptostreptococcales</taxon>
        <taxon>Peptostreptococcaceae</taxon>
        <taxon>Terrisporobacter</taxon>
    </lineage>
</organism>
<dbReference type="Gene3D" id="3.30.450.20">
    <property type="entry name" value="PAS domain"/>
    <property type="match status" value="1"/>
</dbReference>
<dbReference type="PANTHER" id="PTHR45453">
    <property type="entry name" value="PHOSPHATE REGULON SENSOR PROTEIN PHOR"/>
    <property type="match status" value="1"/>
</dbReference>
<evidence type="ECO:0000256" key="3">
    <source>
        <dbReference type="ARBA" id="ARBA00012438"/>
    </source>
</evidence>
<dbReference type="InterPro" id="IPR035965">
    <property type="entry name" value="PAS-like_dom_sf"/>
</dbReference>
<dbReference type="InterPro" id="IPR003660">
    <property type="entry name" value="HAMP_dom"/>
</dbReference>
<evidence type="ECO:0000256" key="4">
    <source>
        <dbReference type="ARBA" id="ARBA00022553"/>
    </source>
</evidence>
<dbReference type="PROSITE" id="PS50109">
    <property type="entry name" value="HIS_KIN"/>
    <property type="match status" value="1"/>
</dbReference>
<evidence type="ECO:0000313" key="13">
    <source>
        <dbReference type="Proteomes" id="UP001348492"/>
    </source>
</evidence>
<evidence type="ECO:0000256" key="6">
    <source>
        <dbReference type="ARBA" id="ARBA00022777"/>
    </source>
</evidence>
<dbReference type="InterPro" id="IPR036097">
    <property type="entry name" value="HisK_dim/P_sf"/>
</dbReference>
<dbReference type="PROSITE" id="PS50885">
    <property type="entry name" value="HAMP"/>
    <property type="match status" value="1"/>
</dbReference>
<dbReference type="InterPro" id="IPR050351">
    <property type="entry name" value="BphY/WalK/GraS-like"/>
</dbReference>
<dbReference type="EMBL" id="CP117523">
    <property type="protein sequence ID" value="WWD84580.1"/>
    <property type="molecule type" value="Genomic_DNA"/>
</dbReference>
<proteinExistence type="predicted"/>
<comment type="subcellular location">
    <subcellularLocation>
        <location evidence="2">Membrane</location>
    </subcellularLocation>
</comment>
<reference evidence="12 13" key="1">
    <citation type="journal article" date="2023" name="PLoS ONE">
        <title>Genome-based metabolic and phylogenomic analysis of three Terrisporobacter species.</title>
        <authorList>
            <person name="Boer T."/>
            <person name="Bengelsdorf F.R."/>
            <person name="Bomeke M."/>
            <person name="Daniel R."/>
            <person name="Poehlein A."/>
        </authorList>
    </citation>
    <scope>NUCLEOTIDE SEQUENCE [LARGE SCALE GENOMIC DNA]</scope>
    <source>
        <strain evidence="12 13">DSM 1288</strain>
    </source>
</reference>
<dbReference type="Proteomes" id="UP001348492">
    <property type="component" value="Chromosome"/>
</dbReference>
<keyword evidence="9" id="KW-1133">Transmembrane helix</keyword>
<feature type="domain" description="HAMP" evidence="11">
    <location>
        <begin position="27"/>
        <end position="79"/>
    </location>
</feature>